<comment type="caution">
    <text evidence="1">The sequence shown here is derived from an EMBL/GenBank/DDBJ whole genome shotgun (WGS) entry which is preliminary data.</text>
</comment>
<dbReference type="EMBL" id="DAAGYM010000081">
    <property type="protein sequence ID" value="HAB5075932.1"/>
    <property type="molecule type" value="Genomic_DNA"/>
</dbReference>
<sequence length="62" mass="7245">MAGFHRLTGMRHEGLPCAGVNILERVEKVKIAEICIFLVVFYVVLRRRRFFSFKVSKTTILF</sequence>
<name>A0A5I3GQB3_SALVI</name>
<reference evidence="2" key="3">
    <citation type="submission" date="2019-10" db="EMBL/GenBank/DDBJ databases">
        <authorList>
            <consortium name="NCBI Pathogen Detection Project"/>
        </authorList>
    </citation>
    <scope>NUCLEOTIDE SEQUENCE</scope>
    <source>
        <strain evidence="2">Salmonella enterica</strain>
    </source>
</reference>
<evidence type="ECO:0000313" key="3">
    <source>
        <dbReference type="EMBL" id="HAB5569694.1"/>
    </source>
</evidence>
<dbReference type="EMBL" id="AALNFR010000010">
    <property type="protein sequence ID" value="EDB3582642.1"/>
    <property type="molecule type" value="Genomic_DNA"/>
</dbReference>
<reference evidence="2" key="1">
    <citation type="journal article" date="2018" name="Genome Biol.">
        <title>SKESA: strategic k-mer extension for scrupulous assemblies.</title>
        <authorList>
            <person name="Souvorov A."/>
            <person name="Agarwala R."/>
            <person name="Lipman D.J."/>
        </authorList>
    </citation>
    <scope>NUCLEOTIDE SEQUENCE</scope>
    <source>
        <strain evidence="2">Salmonella enterica</strain>
    </source>
</reference>
<dbReference type="EMBL" id="DAAHCP010000095">
    <property type="protein sequence ID" value="HAB5569694.1"/>
    <property type="molecule type" value="Genomic_DNA"/>
</dbReference>
<proteinExistence type="predicted"/>
<accession>A0A5I3GQB3</accession>
<dbReference type="AlphaFoldDB" id="A0A5I3GQB3"/>
<organism evidence="1">
    <name type="scientific">Salmonella virchow</name>
    <dbReference type="NCBI Taxonomy" id="48409"/>
    <lineage>
        <taxon>Bacteria</taxon>
        <taxon>Pseudomonadati</taxon>
        <taxon>Pseudomonadota</taxon>
        <taxon>Gammaproteobacteria</taxon>
        <taxon>Enterobacterales</taxon>
        <taxon>Enterobacteriaceae</taxon>
        <taxon>Salmonella</taxon>
    </lineage>
</organism>
<gene>
    <name evidence="1" type="ORF">F9X90_12980</name>
    <name evidence="2" type="ORF">GB019_14295</name>
    <name evidence="3" type="ORF">GB176_17005</name>
</gene>
<evidence type="ECO:0000313" key="1">
    <source>
        <dbReference type="EMBL" id="EDB3582642.1"/>
    </source>
</evidence>
<reference evidence="1" key="2">
    <citation type="submission" date="2019-10" db="EMBL/GenBank/DDBJ databases">
        <authorList>
            <person name="Ashton P.M."/>
            <person name="Dallman T."/>
            <person name="Nair S."/>
            <person name="De Pinna E."/>
            <person name="Peters T."/>
            <person name="Grant K."/>
        </authorList>
    </citation>
    <scope>NUCLEOTIDE SEQUENCE</scope>
    <source>
        <strain evidence="1">808757</strain>
    </source>
</reference>
<protein>
    <submittedName>
        <fullName evidence="1">Uncharacterized protein</fullName>
    </submittedName>
</protein>
<evidence type="ECO:0000313" key="2">
    <source>
        <dbReference type="EMBL" id="HAB5075932.1"/>
    </source>
</evidence>